<evidence type="ECO:0000313" key="2">
    <source>
        <dbReference type="Proteomes" id="UP001295794"/>
    </source>
</evidence>
<dbReference type="Proteomes" id="UP001295794">
    <property type="component" value="Unassembled WGS sequence"/>
</dbReference>
<accession>A0AAD2HUL3</accession>
<evidence type="ECO:0000313" key="1">
    <source>
        <dbReference type="EMBL" id="CAK5282539.1"/>
    </source>
</evidence>
<gene>
    <name evidence="1" type="ORF">MYCIT1_LOCUS34356</name>
</gene>
<organism evidence="1 2">
    <name type="scientific">Mycena citricolor</name>
    <dbReference type="NCBI Taxonomy" id="2018698"/>
    <lineage>
        <taxon>Eukaryota</taxon>
        <taxon>Fungi</taxon>
        <taxon>Dikarya</taxon>
        <taxon>Basidiomycota</taxon>
        <taxon>Agaricomycotina</taxon>
        <taxon>Agaricomycetes</taxon>
        <taxon>Agaricomycetidae</taxon>
        <taxon>Agaricales</taxon>
        <taxon>Marasmiineae</taxon>
        <taxon>Mycenaceae</taxon>
        <taxon>Mycena</taxon>
    </lineage>
</organism>
<comment type="caution">
    <text evidence="1">The sequence shown here is derived from an EMBL/GenBank/DDBJ whole genome shotgun (WGS) entry which is preliminary data.</text>
</comment>
<keyword evidence="2" id="KW-1185">Reference proteome</keyword>
<dbReference type="AlphaFoldDB" id="A0AAD2HUL3"/>
<proteinExistence type="predicted"/>
<feature type="non-terminal residue" evidence="1">
    <location>
        <position position="69"/>
    </location>
</feature>
<sequence length="69" mass="8327">MRGHFRFRRTFDSVDLAVDWFRETLHTYDYWLVWCLTVLGESLRRGQESSWDFGAAFGMTRAEFTRSVR</sequence>
<protein>
    <submittedName>
        <fullName evidence="1">Uncharacterized protein</fullName>
    </submittedName>
</protein>
<dbReference type="EMBL" id="CAVNYO010000455">
    <property type="protein sequence ID" value="CAK5282539.1"/>
    <property type="molecule type" value="Genomic_DNA"/>
</dbReference>
<name>A0AAD2HUL3_9AGAR</name>
<reference evidence="1" key="1">
    <citation type="submission" date="2023-11" db="EMBL/GenBank/DDBJ databases">
        <authorList>
            <person name="De Vega J J."/>
            <person name="De Vega J J."/>
        </authorList>
    </citation>
    <scope>NUCLEOTIDE SEQUENCE</scope>
</reference>